<evidence type="ECO:0000256" key="2">
    <source>
        <dbReference type="ARBA" id="ARBA00022475"/>
    </source>
</evidence>
<comment type="caution">
    <text evidence="9">The sequence shown here is derived from an EMBL/GenBank/DDBJ whole genome shotgun (WGS) entry which is preliminary data.</text>
</comment>
<protein>
    <recommendedName>
        <fullName evidence="11">ABC3 transporter permease protein domain-containing protein</fullName>
    </recommendedName>
</protein>
<dbReference type="EMBL" id="ABOX02000039">
    <property type="protein sequence ID" value="EEF58654.1"/>
    <property type="molecule type" value="Genomic_DNA"/>
</dbReference>
<dbReference type="InterPro" id="IPR038766">
    <property type="entry name" value="Membrane_comp_ABC_pdt"/>
</dbReference>
<dbReference type="RefSeq" id="WP_007417288.1">
    <property type="nucleotide sequence ID" value="NZ_ABOX02000039.1"/>
</dbReference>
<feature type="transmembrane region" description="Helical" evidence="6">
    <location>
        <begin position="736"/>
        <end position="760"/>
    </location>
</feature>
<proteinExistence type="predicted"/>
<keyword evidence="10" id="KW-1185">Reference proteome</keyword>
<evidence type="ECO:0000259" key="8">
    <source>
        <dbReference type="Pfam" id="PF12704"/>
    </source>
</evidence>
<keyword evidence="4 6" id="KW-1133">Transmembrane helix</keyword>
<keyword evidence="3 6" id="KW-0812">Transmembrane</keyword>
<feature type="transmembrane region" description="Helical" evidence="6">
    <location>
        <begin position="439"/>
        <end position="460"/>
    </location>
</feature>
<feature type="transmembrane region" description="Helical" evidence="6">
    <location>
        <begin position="333"/>
        <end position="350"/>
    </location>
</feature>
<dbReference type="InterPro" id="IPR003838">
    <property type="entry name" value="ABC3_permease_C"/>
</dbReference>
<reference evidence="9 10" key="1">
    <citation type="journal article" date="2011" name="J. Bacteriol.">
        <title>Genome sequence of 'Pedosphaera parvula' Ellin514, an aerobic Verrucomicrobial isolate from pasture soil.</title>
        <authorList>
            <person name="Kant R."/>
            <person name="van Passel M.W."/>
            <person name="Sangwan P."/>
            <person name="Palva A."/>
            <person name="Lucas S."/>
            <person name="Copeland A."/>
            <person name="Lapidus A."/>
            <person name="Glavina Del Rio T."/>
            <person name="Dalin E."/>
            <person name="Tice H."/>
            <person name="Bruce D."/>
            <person name="Goodwin L."/>
            <person name="Pitluck S."/>
            <person name="Chertkov O."/>
            <person name="Larimer F.W."/>
            <person name="Land M.L."/>
            <person name="Hauser L."/>
            <person name="Brettin T.S."/>
            <person name="Detter J.C."/>
            <person name="Han S."/>
            <person name="de Vos W.M."/>
            <person name="Janssen P.H."/>
            <person name="Smidt H."/>
        </authorList>
    </citation>
    <scope>NUCLEOTIDE SEQUENCE [LARGE SCALE GENOMIC DNA]</scope>
    <source>
        <strain evidence="9 10">Ellin514</strain>
    </source>
</reference>
<feature type="transmembrane region" description="Helical" evidence="6">
    <location>
        <begin position="415"/>
        <end position="433"/>
    </location>
</feature>
<evidence type="ECO:0000256" key="1">
    <source>
        <dbReference type="ARBA" id="ARBA00004651"/>
    </source>
</evidence>
<dbReference type="PANTHER" id="PTHR30287:SF1">
    <property type="entry name" value="INNER MEMBRANE PROTEIN"/>
    <property type="match status" value="1"/>
</dbReference>
<evidence type="ECO:0008006" key="11">
    <source>
        <dbReference type="Google" id="ProtNLM"/>
    </source>
</evidence>
<feature type="transmembrane region" description="Helical" evidence="6">
    <location>
        <begin position="370"/>
        <end position="394"/>
    </location>
</feature>
<feature type="domain" description="ABC3 transporter permease C-terminal" evidence="7">
    <location>
        <begin position="740"/>
        <end position="854"/>
    </location>
</feature>
<evidence type="ECO:0000259" key="7">
    <source>
        <dbReference type="Pfam" id="PF02687"/>
    </source>
</evidence>
<name>B9XNA1_PEDPL</name>
<dbReference type="AlphaFoldDB" id="B9XNA1"/>
<feature type="transmembrane region" description="Helical" evidence="6">
    <location>
        <begin position="824"/>
        <end position="845"/>
    </location>
</feature>
<evidence type="ECO:0000313" key="10">
    <source>
        <dbReference type="Proteomes" id="UP000003688"/>
    </source>
</evidence>
<feature type="domain" description="MacB-like periplasmic core" evidence="8">
    <location>
        <begin position="46"/>
        <end position="246"/>
    </location>
</feature>
<gene>
    <name evidence="9" type="ORF">Cflav_PD1555</name>
</gene>
<organism evidence="9 10">
    <name type="scientific">Pedosphaera parvula (strain Ellin514)</name>
    <dbReference type="NCBI Taxonomy" id="320771"/>
    <lineage>
        <taxon>Bacteria</taxon>
        <taxon>Pseudomonadati</taxon>
        <taxon>Verrucomicrobiota</taxon>
        <taxon>Pedosphaerae</taxon>
        <taxon>Pedosphaerales</taxon>
        <taxon>Pedosphaeraceae</taxon>
        <taxon>Pedosphaera</taxon>
    </lineage>
</organism>
<evidence type="ECO:0000256" key="5">
    <source>
        <dbReference type="ARBA" id="ARBA00023136"/>
    </source>
</evidence>
<dbReference type="Pfam" id="PF12704">
    <property type="entry name" value="MacB_PCD"/>
    <property type="match status" value="1"/>
</dbReference>
<evidence type="ECO:0000256" key="3">
    <source>
        <dbReference type="ARBA" id="ARBA00022692"/>
    </source>
</evidence>
<evidence type="ECO:0000256" key="4">
    <source>
        <dbReference type="ARBA" id="ARBA00022989"/>
    </source>
</evidence>
<feature type="transmembrane region" description="Helical" evidence="6">
    <location>
        <begin position="781"/>
        <end position="812"/>
    </location>
</feature>
<accession>B9XNA1</accession>
<dbReference type="PANTHER" id="PTHR30287">
    <property type="entry name" value="MEMBRANE COMPONENT OF PREDICTED ABC SUPERFAMILY METABOLITE UPTAKE TRANSPORTER"/>
    <property type="match status" value="1"/>
</dbReference>
<sequence length="862" mass="94815">MTEPSSTNQHVRKQRGFLQHLFSAWTWQMAWRDSRTSRKRLLIFSCSIVLGIAALTAIGSLGSNLERAIEEQAKALLGADLALSSRQPFPAEADDLFEELGGNQSREISLSTMVYFVRGEGTRLVQLRALSGAFPYYGDIETVPVEAAVEFRKGGGALVEENLLNQFGAKVGDTIRVGKLTTKILGELKKVPGESVAFSTIAPRVYISMSDLPQTDLLRQGSLANYKVFFQFPPQKDVSKLVDRIKPRLDKLRLSQDTVEKRKRELGRAMDNLYHFLNLVGFIALLLGGVGVASAIHVHVKQKLGTVALLRCLGGSIAQTFAIYLAQGMALGLFGACFGAALGVLIQSLLPRILSDFIPFAFQFHTSWLAITRGVGIGFAICLLFALLPLLSVRRVSPLEAIRASFQSHAGKIDPLRWLVMGLLAFGIVAFAISQSRNWRIGVGFAVGLGIAFALLTATAKALIFVTRKFTPALPFAWRQGLSNLHRPNNRTLLLLLSLGLGTFLMLSLYLVQQSLLTQLVSTGGGKDQANTILFDIQADQREGVTNLVQSLNFPILDEAPIITMRILSLKGQSVESMMANKQNGISKWSLRHEYRSTYSDHLRDGEKIISGKWIPQVAPDTKVTPISVEEGVAKELHLGLGDEIVFDIQGVPVTNRVASLRQVEWRRIQPNFFVIFPRGILDDAPAMDILVTRVPTADDSAKLQREVVKRFPNVSLIDLRLILETVNSIVNKISFVIRFMAMFTVATGLLVLVGALLTGRYQRIQESILLRTLGASRGQIFRILFMEYFSLGLLGALTGILLALSAAWALSHFVFHIHFSPQLIPLVMALLSVPAFTVLTGLLMSRGVLNQPPLAILRSEA</sequence>
<feature type="transmembrane region" description="Helical" evidence="6">
    <location>
        <begin position="41"/>
        <end position="62"/>
    </location>
</feature>
<dbReference type="InterPro" id="IPR025857">
    <property type="entry name" value="MacB_PCD"/>
</dbReference>
<feature type="transmembrane region" description="Helical" evidence="6">
    <location>
        <begin position="273"/>
        <end position="296"/>
    </location>
</feature>
<dbReference type="STRING" id="320771.Cflav_PD1555"/>
<feature type="transmembrane region" description="Helical" evidence="6">
    <location>
        <begin position="493"/>
        <end position="512"/>
    </location>
</feature>
<feature type="domain" description="ABC3 transporter permease C-terminal" evidence="7">
    <location>
        <begin position="279"/>
        <end position="398"/>
    </location>
</feature>
<comment type="subcellular location">
    <subcellularLocation>
        <location evidence="1">Cell membrane</location>
        <topology evidence="1">Multi-pass membrane protein</topology>
    </subcellularLocation>
</comment>
<dbReference type="Proteomes" id="UP000003688">
    <property type="component" value="Unassembled WGS sequence"/>
</dbReference>
<keyword evidence="2" id="KW-1003">Cell membrane</keyword>
<dbReference type="GO" id="GO:0005886">
    <property type="term" value="C:plasma membrane"/>
    <property type="evidence" value="ECO:0007669"/>
    <property type="project" value="UniProtKB-SubCell"/>
</dbReference>
<dbReference type="Pfam" id="PF02687">
    <property type="entry name" value="FtsX"/>
    <property type="match status" value="2"/>
</dbReference>
<keyword evidence="5 6" id="KW-0472">Membrane</keyword>
<evidence type="ECO:0000313" key="9">
    <source>
        <dbReference type="EMBL" id="EEF58654.1"/>
    </source>
</evidence>
<evidence type="ECO:0000256" key="6">
    <source>
        <dbReference type="SAM" id="Phobius"/>
    </source>
</evidence>